<dbReference type="InterPro" id="IPR027417">
    <property type="entry name" value="P-loop_NTPase"/>
</dbReference>
<dbReference type="GO" id="GO:0016740">
    <property type="term" value="F:transferase activity"/>
    <property type="evidence" value="ECO:0007669"/>
    <property type="project" value="UniProtKB-KW"/>
</dbReference>
<dbReference type="InterPro" id="IPR053259">
    <property type="entry name" value="Golvesin-related_Golgi"/>
</dbReference>
<sequence>MSVTREDVIWAYRMILGREPESEAAIEHKIARLQSRKELRRALLCSKEFVGTASPVELENSQNFLKTERAESLSPTVIHLHIPKTAGTSLNEKLAENYASRPKWSYHDQNITKFFELTPEERSHLDLIFGHMDYGIHEYIPREHVYLFVLRKPIDRIYSYYNYVGKNKEHPLFGKVKTGPENFGKFLRQSMSRSEIQKEINNSQARRIAGDYDKQELSPSDCLKKACHISFAPNVHFGLTEDFGEYLQRLHKLGHVAQTSEIQRNALNSQSSLEKALEGLSSQESEILKDYTLIDDKLYKSCHEFIEFNKNKK</sequence>
<reference evidence="1 2" key="1">
    <citation type="submission" date="2020-07" db="EMBL/GenBank/DDBJ databases">
        <authorList>
            <person name="Li M."/>
        </authorList>
    </citation>
    <scope>NUCLEOTIDE SEQUENCE [LARGE SCALE GENOMIC DNA]</scope>
    <source>
        <strain evidence="1 2">DSM 23284</strain>
    </source>
</reference>
<dbReference type="RefSeq" id="WP_181759245.1">
    <property type="nucleotide sequence ID" value="NZ_BMCR01000004.1"/>
</dbReference>
<evidence type="ECO:0000313" key="2">
    <source>
        <dbReference type="Proteomes" id="UP000559404"/>
    </source>
</evidence>
<keyword evidence="1" id="KW-0808">Transferase</keyword>
<dbReference type="EMBL" id="JACEON010000003">
    <property type="protein sequence ID" value="MBA4610886.1"/>
    <property type="molecule type" value="Genomic_DNA"/>
</dbReference>
<keyword evidence="2" id="KW-1185">Reference proteome</keyword>
<dbReference type="PANTHER" id="PTHR32301">
    <property type="entry name" value="COUNTIN RECEPTOR CNR3-RELATED"/>
    <property type="match status" value="1"/>
</dbReference>
<evidence type="ECO:0000313" key="1">
    <source>
        <dbReference type="EMBL" id="MBA4610886.1"/>
    </source>
</evidence>
<protein>
    <submittedName>
        <fullName evidence="1">Sulfotransferase family 2 domain-containing protein</fullName>
    </submittedName>
</protein>
<dbReference type="PANTHER" id="PTHR32301:SF6">
    <property type="entry name" value="GOLVESIN-RELATED"/>
    <property type="match status" value="1"/>
</dbReference>
<proteinExistence type="predicted"/>
<comment type="caution">
    <text evidence="1">The sequence shown here is derived from an EMBL/GenBank/DDBJ whole genome shotgun (WGS) entry which is preliminary data.</text>
</comment>
<gene>
    <name evidence="1" type="ORF">H1W37_04435</name>
</gene>
<name>A0A838XQM2_9HYPH</name>
<accession>A0A838XQM2</accession>
<reference evidence="1 2" key="2">
    <citation type="submission" date="2020-08" db="EMBL/GenBank/DDBJ databases">
        <title>Stappia taiwanensis sp. nov., isolated from a coastal thermal spring.</title>
        <authorList>
            <person name="Kampfer P."/>
        </authorList>
    </citation>
    <scope>NUCLEOTIDE SEQUENCE [LARGE SCALE GENOMIC DNA]</scope>
    <source>
        <strain evidence="1 2">DSM 23284</strain>
    </source>
</reference>
<dbReference type="Proteomes" id="UP000559404">
    <property type="component" value="Unassembled WGS sequence"/>
</dbReference>
<dbReference type="Gene3D" id="3.40.50.300">
    <property type="entry name" value="P-loop containing nucleotide triphosphate hydrolases"/>
    <property type="match status" value="1"/>
</dbReference>
<dbReference type="AlphaFoldDB" id="A0A838XQM2"/>
<dbReference type="SUPFAM" id="SSF52540">
    <property type="entry name" value="P-loop containing nucleoside triphosphate hydrolases"/>
    <property type="match status" value="1"/>
</dbReference>
<organism evidence="1 2">
    <name type="scientific">Stappia taiwanensis</name>
    <dbReference type="NCBI Taxonomy" id="992267"/>
    <lineage>
        <taxon>Bacteria</taxon>
        <taxon>Pseudomonadati</taxon>
        <taxon>Pseudomonadota</taxon>
        <taxon>Alphaproteobacteria</taxon>
        <taxon>Hyphomicrobiales</taxon>
        <taxon>Stappiaceae</taxon>
        <taxon>Stappia</taxon>
    </lineage>
</organism>